<evidence type="ECO:0000313" key="2">
    <source>
        <dbReference type="EMBL" id="MBI6652638.1"/>
    </source>
</evidence>
<accession>A0ABS0VM76</accession>
<sequence length="167" mass="18363">MARLPLVSLEAMPVALQDAVERGRYSRMLSSTTPVQVWAHRPAVALAWLGLMESLHNDSVLDERLRELVRLKIASITTCKACQLARKSDAVTEEDIACMATDSASFTPAERAALRYAELFAGDYLAIDDTDFLQLGDFFSTAQVVELGLYCALMLAGGRMTLVQQAY</sequence>
<evidence type="ECO:0000313" key="3">
    <source>
        <dbReference type="Proteomes" id="UP000614123"/>
    </source>
</evidence>
<proteinExistence type="predicted"/>
<evidence type="ECO:0000259" key="1">
    <source>
        <dbReference type="Pfam" id="PF02627"/>
    </source>
</evidence>
<dbReference type="PANTHER" id="PTHR34846">
    <property type="entry name" value="4-CARBOXYMUCONOLACTONE DECARBOXYLASE FAMILY PROTEIN (AFU_ORTHOLOGUE AFUA_6G11590)"/>
    <property type="match status" value="1"/>
</dbReference>
<organism evidence="2 3">
    <name type="scientific">Pseudomonas veronii</name>
    <dbReference type="NCBI Taxonomy" id="76761"/>
    <lineage>
        <taxon>Bacteria</taxon>
        <taxon>Pseudomonadati</taxon>
        <taxon>Pseudomonadota</taxon>
        <taxon>Gammaproteobacteria</taxon>
        <taxon>Pseudomonadales</taxon>
        <taxon>Pseudomonadaceae</taxon>
        <taxon>Pseudomonas</taxon>
    </lineage>
</organism>
<dbReference type="RefSeq" id="WP_014338829.1">
    <property type="nucleotide sequence ID" value="NZ_JAEILD010000166.1"/>
</dbReference>
<dbReference type="Pfam" id="PF02627">
    <property type="entry name" value="CMD"/>
    <property type="match status" value="1"/>
</dbReference>
<keyword evidence="3" id="KW-1185">Reference proteome</keyword>
<reference evidence="2 3" key="1">
    <citation type="submission" date="2020-12" db="EMBL/GenBank/DDBJ databases">
        <title>Comparative genomic insights into the epidemiology and virulence of plant pathogenic Pseudomonads from Turkey.</title>
        <authorList>
            <person name="Dillon M."/>
            <person name="Ruiz-Bedoya T."/>
            <person name="Bendalovic-Torma C."/>
            <person name="Guttman K.M."/>
            <person name="Kwak H."/>
            <person name="Middleton M.A."/>
            <person name="Wang P.W."/>
            <person name="Horuz S."/>
            <person name="Aysan Y."/>
            <person name="Guttman D.S."/>
        </authorList>
    </citation>
    <scope>NUCLEOTIDE SEQUENCE [LARGE SCALE GENOMIC DNA]</scope>
    <source>
        <strain evidence="2 3">S4_EA_3a</strain>
    </source>
</reference>
<gene>
    <name evidence="2" type="ORF">YA0849_27015</name>
</gene>
<feature type="domain" description="Carboxymuconolactone decarboxylase-like" evidence="1">
    <location>
        <begin position="42"/>
        <end position="118"/>
    </location>
</feature>
<protein>
    <submittedName>
        <fullName evidence="2">Carboxymuconolactone decarboxylase family protein</fullName>
    </submittedName>
</protein>
<name>A0ABS0VM76_PSEVE</name>
<dbReference type="EMBL" id="JAEILD010000166">
    <property type="protein sequence ID" value="MBI6652638.1"/>
    <property type="molecule type" value="Genomic_DNA"/>
</dbReference>
<dbReference type="PANTHER" id="PTHR34846:SF10">
    <property type="entry name" value="CYTOPLASMIC PROTEIN"/>
    <property type="match status" value="1"/>
</dbReference>
<dbReference type="SUPFAM" id="SSF69118">
    <property type="entry name" value="AhpD-like"/>
    <property type="match status" value="1"/>
</dbReference>
<dbReference type="Gene3D" id="1.20.1290.10">
    <property type="entry name" value="AhpD-like"/>
    <property type="match status" value="1"/>
</dbReference>
<dbReference type="InterPro" id="IPR029032">
    <property type="entry name" value="AhpD-like"/>
</dbReference>
<dbReference type="InterPro" id="IPR003779">
    <property type="entry name" value="CMD-like"/>
</dbReference>
<comment type="caution">
    <text evidence="2">The sequence shown here is derived from an EMBL/GenBank/DDBJ whole genome shotgun (WGS) entry which is preliminary data.</text>
</comment>
<dbReference type="Proteomes" id="UP000614123">
    <property type="component" value="Unassembled WGS sequence"/>
</dbReference>